<dbReference type="SUPFAM" id="SSF51905">
    <property type="entry name" value="FAD/NAD(P)-binding domain"/>
    <property type="match status" value="2"/>
</dbReference>
<reference evidence="4 5" key="3">
    <citation type="journal article" date="2017" name="Mol. Plant Pathol.">
        <title>A gapless genome sequence of the fungus Botrytis cinerea.</title>
        <authorList>
            <person name="Van Kan J.A."/>
            <person name="Stassen J.H."/>
            <person name="Mosbach A."/>
            <person name="Van Der Lee T.A."/>
            <person name="Faino L."/>
            <person name="Farmer A.D."/>
            <person name="Papasotiriou D.G."/>
            <person name="Zhou S."/>
            <person name="Seidl M.F."/>
            <person name="Cottam E."/>
            <person name="Edel D."/>
            <person name="Hahn M."/>
            <person name="Schwartz D.C."/>
            <person name="Dietrich R.A."/>
            <person name="Widdison S."/>
            <person name="Scalliet G."/>
        </authorList>
    </citation>
    <scope>NUCLEOTIDE SEQUENCE [LARGE SCALE GENOMIC DNA]</scope>
    <source>
        <strain evidence="4 5">B05.10</strain>
    </source>
</reference>
<dbReference type="EMBL" id="CP009813">
    <property type="protein sequence ID" value="ATZ53647.1"/>
    <property type="molecule type" value="Genomic_DNA"/>
</dbReference>
<dbReference type="InterPro" id="IPR036188">
    <property type="entry name" value="FAD/NAD-bd_sf"/>
</dbReference>
<dbReference type="InterPro" id="IPR050346">
    <property type="entry name" value="FMO-like"/>
</dbReference>
<name>A0A384JTD1_BOTFB</name>
<dbReference type="GO" id="GO:0050661">
    <property type="term" value="F:NADP binding"/>
    <property type="evidence" value="ECO:0007669"/>
    <property type="project" value="InterPro"/>
</dbReference>
<keyword evidence="1" id="KW-0285">Flavoprotein</keyword>
<dbReference type="GO" id="GO:0050660">
    <property type="term" value="F:flavin adenine dinucleotide binding"/>
    <property type="evidence" value="ECO:0007669"/>
    <property type="project" value="InterPro"/>
</dbReference>
<evidence type="ECO:0000256" key="2">
    <source>
        <dbReference type="ARBA" id="ARBA00022827"/>
    </source>
</evidence>
<keyword evidence="3" id="KW-0560">Oxidoreductase</keyword>
<reference evidence="4 5" key="2">
    <citation type="journal article" date="2012" name="Eukaryot. Cell">
        <title>Genome update of Botrytis cinerea strains B05.10 and T4.</title>
        <authorList>
            <person name="Staats M."/>
            <person name="van Kan J.A."/>
        </authorList>
    </citation>
    <scope>NUCLEOTIDE SEQUENCE [LARGE SCALE GENOMIC DNA]</scope>
    <source>
        <strain evidence="4 5">B05.10</strain>
    </source>
</reference>
<proteinExistence type="predicted"/>
<protein>
    <submittedName>
        <fullName evidence="4">Uncharacterized protein</fullName>
    </submittedName>
</protein>
<dbReference type="GO" id="GO:0016491">
    <property type="term" value="F:oxidoreductase activity"/>
    <property type="evidence" value="ECO:0007669"/>
    <property type="project" value="UniProtKB-KW"/>
</dbReference>
<sequence length="580" mass="65235">MNSERSFDIVVIGAGISGIYAAKFYLDIHPQCRLVILDRDTCVGGVWNSRRGYESFWTQWTVGTAEFSDLPMSRPPEEDIYYEFFKAKYTTKYLENYVDTHRYGDTTLRDRIKLATEVRSLLKEDGKWMIETVDMVSGSSDTWKTTKLIVASGLHSIPNMPSLPGKELFGGPILHQNDFGSSNVLNSPDIQRITVLGAGKSSADMVYSAVKAGKTVSWIIKASDTNGPGFLLSPKGKGPYKNAFEVGLTRIVATFVPYFLNGNSWWTWFLHSTKYGVKMMNAFWGAVDNETRKDADFKGRKNLQGFEKLNPQSPTGFFWQNCTGGLLNQVDFFDTIAEHVRIYCADIASIEENTIILKDADEVLADAILCGTGWVPSLQFFTEDQKTSLGLPHLPSSESEGYQDYWKMISSEADQKVVSRFPQLAKPPPHYRRPVTHTPYRLYKHIIPLPTSDSEINDNSIVFIGQVGVGDYFPVVQCQSMWTTAYLDGKLALPPSQEQQKEVALFTAWNSRRYLSSGDEGNNMTFELVVYCDSLLQDLGLKSHRRGWFKDLFAPFVASNFAGLKDEYSKKYGSNEGKGV</sequence>
<dbReference type="GeneID" id="5429883"/>
<dbReference type="VEuPathDB" id="FungiDB:Bcin09g04520"/>
<dbReference type="Proteomes" id="UP000001798">
    <property type="component" value="Chromosome 9"/>
</dbReference>
<dbReference type="KEGG" id="bfu:BCIN_09g04520"/>
<dbReference type="Gene3D" id="3.50.50.60">
    <property type="entry name" value="FAD/NAD(P)-binding domain"/>
    <property type="match status" value="2"/>
</dbReference>
<evidence type="ECO:0000256" key="1">
    <source>
        <dbReference type="ARBA" id="ARBA00022630"/>
    </source>
</evidence>
<evidence type="ECO:0000313" key="5">
    <source>
        <dbReference type="Proteomes" id="UP000001798"/>
    </source>
</evidence>
<dbReference type="PRINTS" id="PR00370">
    <property type="entry name" value="FMOXYGENASE"/>
</dbReference>
<organism evidence="4 5">
    <name type="scientific">Botryotinia fuckeliana (strain B05.10)</name>
    <name type="common">Noble rot fungus</name>
    <name type="synonym">Botrytis cinerea</name>
    <dbReference type="NCBI Taxonomy" id="332648"/>
    <lineage>
        <taxon>Eukaryota</taxon>
        <taxon>Fungi</taxon>
        <taxon>Dikarya</taxon>
        <taxon>Ascomycota</taxon>
        <taxon>Pezizomycotina</taxon>
        <taxon>Leotiomycetes</taxon>
        <taxon>Helotiales</taxon>
        <taxon>Sclerotiniaceae</taxon>
        <taxon>Botrytis</taxon>
    </lineage>
</organism>
<evidence type="ECO:0000313" key="4">
    <source>
        <dbReference type="EMBL" id="ATZ53647.1"/>
    </source>
</evidence>
<keyword evidence="2" id="KW-0274">FAD</keyword>
<dbReference type="AlphaFoldDB" id="A0A384JTD1"/>
<dbReference type="Pfam" id="PF13738">
    <property type="entry name" value="Pyr_redox_3"/>
    <property type="match status" value="1"/>
</dbReference>
<dbReference type="InterPro" id="IPR000960">
    <property type="entry name" value="Flavin_mOase"/>
</dbReference>
<evidence type="ECO:0000256" key="3">
    <source>
        <dbReference type="ARBA" id="ARBA00023002"/>
    </source>
</evidence>
<dbReference type="PANTHER" id="PTHR23023">
    <property type="entry name" value="DIMETHYLANILINE MONOOXYGENASE"/>
    <property type="match status" value="1"/>
</dbReference>
<reference evidence="4 5" key="1">
    <citation type="journal article" date="2011" name="PLoS Genet.">
        <title>Genomic analysis of the necrotrophic fungal pathogens Sclerotinia sclerotiorum and Botrytis cinerea.</title>
        <authorList>
            <person name="Amselem J."/>
            <person name="Cuomo C.A."/>
            <person name="van Kan J.A."/>
            <person name="Viaud M."/>
            <person name="Benito E.P."/>
            <person name="Couloux A."/>
            <person name="Coutinho P.M."/>
            <person name="de Vries R.P."/>
            <person name="Dyer P.S."/>
            <person name="Fillinger S."/>
            <person name="Fournier E."/>
            <person name="Gout L."/>
            <person name="Hahn M."/>
            <person name="Kohn L."/>
            <person name="Lapalu N."/>
            <person name="Plummer K.M."/>
            <person name="Pradier J.M."/>
            <person name="Quevillon E."/>
            <person name="Sharon A."/>
            <person name="Simon A."/>
            <person name="ten Have A."/>
            <person name="Tudzynski B."/>
            <person name="Tudzynski P."/>
            <person name="Wincker P."/>
            <person name="Andrew M."/>
            <person name="Anthouard V."/>
            <person name="Beever R.E."/>
            <person name="Beffa R."/>
            <person name="Benoit I."/>
            <person name="Bouzid O."/>
            <person name="Brault B."/>
            <person name="Chen Z."/>
            <person name="Choquer M."/>
            <person name="Collemare J."/>
            <person name="Cotton P."/>
            <person name="Danchin E.G."/>
            <person name="Da Silva C."/>
            <person name="Gautier A."/>
            <person name="Giraud C."/>
            <person name="Giraud T."/>
            <person name="Gonzalez C."/>
            <person name="Grossetete S."/>
            <person name="Guldener U."/>
            <person name="Henrissat B."/>
            <person name="Howlett B.J."/>
            <person name="Kodira C."/>
            <person name="Kretschmer M."/>
            <person name="Lappartient A."/>
            <person name="Leroch M."/>
            <person name="Levis C."/>
            <person name="Mauceli E."/>
            <person name="Neuveglise C."/>
            <person name="Oeser B."/>
            <person name="Pearson M."/>
            <person name="Poulain J."/>
            <person name="Poussereau N."/>
            <person name="Quesneville H."/>
            <person name="Rascle C."/>
            <person name="Schumacher J."/>
            <person name="Segurens B."/>
            <person name="Sexton A."/>
            <person name="Silva E."/>
            <person name="Sirven C."/>
            <person name="Soanes D.M."/>
            <person name="Talbot N.J."/>
            <person name="Templeton M."/>
            <person name="Yandava C."/>
            <person name="Yarden O."/>
            <person name="Zeng Q."/>
            <person name="Rollins J.A."/>
            <person name="Lebrun M.H."/>
            <person name="Dickman M."/>
        </authorList>
    </citation>
    <scope>NUCLEOTIDE SEQUENCE [LARGE SCALE GENOMIC DNA]</scope>
    <source>
        <strain evidence="4 5">B05.10</strain>
    </source>
</reference>
<keyword evidence="5" id="KW-1185">Reference proteome</keyword>
<dbReference type="PIRSF" id="PIRSF000332">
    <property type="entry name" value="FMO"/>
    <property type="match status" value="1"/>
</dbReference>
<dbReference type="RefSeq" id="XP_024550948.1">
    <property type="nucleotide sequence ID" value="XM_024695155.1"/>
</dbReference>
<accession>A0A384JTD1</accession>
<gene>
    <name evidence="4" type="ORF">BCIN_09g04520</name>
</gene>
<dbReference type="OrthoDB" id="2915840at2759"/>